<keyword evidence="7 10" id="KW-0808">Transferase</keyword>
<dbReference type="GO" id="GO:0006777">
    <property type="term" value="P:Mo-molybdopterin cofactor biosynthetic process"/>
    <property type="evidence" value="ECO:0007669"/>
    <property type="project" value="UniProtKB-UniRule"/>
</dbReference>
<evidence type="ECO:0000256" key="1">
    <source>
        <dbReference type="ARBA" id="ARBA00002901"/>
    </source>
</evidence>
<dbReference type="OrthoDB" id="3196725at2"/>
<dbReference type="InterPro" id="IPR038987">
    <property type="entry name" value="MoeA-like"/>
</dbReference>
<dbReference type="PROSITE" id="PS01078">
    <property type="entry name" value="MOCF_BIOSYNTHESIS_1"/>
    <property type="match status" value="1"/>
</dbReference>
<dbReference type="InterPro" id="IPR008284">
    <property type="entry name" value="MoCF_biosynth_CS"/>
</dbReference>
<comment type="caution">
    <text evidence="10">The sequence shown here is derived from an EMBL/GenBank/DDBJ whole genome shotgun (WGS) entry which is preliminary data.</text>
</comment>
<dbReference type="InterPro" id="IPR005110">
    <property type="entry name" value="MoeA_linker/N"/>
</dbReference>
<dbReference type="GO" id="GO:0046872">
    <property type="term" value="F:metal ion binding"/>
    <property type="evidence" value="ECO:0007669"/>
    <property type="project" value="UniProtKB-UniRule"/>
</dbReference>
<dbReference type="UniPathway" id="UPA00344"/>
<keyword evidence="7" id="KW-0460">Magnesium</keyword>
<evidence type="ECO:0000313" key="11">
    <source>
        <dbReference type="Proteomes" id="UP000315730"/>
    </source>
</evidence>
<evidence type="ECO:0000256" key="8">
    <source>
        <dbReference type="SAM" id="MobiDB-lite"/>
    </source>
</evidence>
<dbReference type="InterPro" id="IPR036425">
    <property type="entry name" value="MoaB/Mog-like_dom_sf"/>
</dbReference>
<keyword evidence="4 7" id="KW-0500">Molybdenum</keyword>
<dbReference type="InterPro" id="IPR036688">
    <property type="entry name" value="MoeA_C_domain_IV_sf"/>
</dbReference>
<dbReference type="PANTHER" id="PTHR10192:SF5">
    <property type="entry name" value="GEPHYRIN"/>
    <property type="match status" value="1"/>
</dbReference>
<evidence type="ECO:0000256" key="6">
    <source>
        <dbReference type="ARBA" id="ARBA00047317"/>
    </source>
</evidence>
<evidence type="ECO:0000259" key="9">
    <source>
        <dbReference type="SMART" id="SM00852"/>
    </source>
</evidence>
<evidence type="ECO:0000313" key="10">
    <source>
        <dbReference type="EMBL" id="GEC98711.1"/>
    </source>
</evidence>
<dbReference type="Gene3D" id="3.90.105.10">
    <property type="entry name" value="Molybdopterin biosynthesis moea protein, domain 2"/>
    <property type="match status" value="1"/>
</dbReference>
<dbReference type="SUPFAM" id="SSF63882">
    <property type="entry name" value="MoeA N-terminal region -like"/>
    <property type="match status" value="1"/>
</dbReference>
<evidence type="ECO:0000256" key="3">
    <source>
        <dbReference type="ARBA" id="ARBA00010763"/>
    </source>
</evidence>
<comment type="function">
    <text evidence="1 7">Catalyzes the insertion of molybdate into adenylated molybdopterin with the concomitant release of AMP.</text>
</comment>
<accession>A0A4Y4D0Q2</accession>
<gene>
    <name evidence="10" type="ORF">KVA01_08660</name>
</gene>
<reference evidence="10 11" key="1">
    <citation type="submission" date="2019-06" db="EMBL/GenBank/DDBJ databases">
        <title>Whole genome shotgun sequence of Kocuria varians NBRC 15358.</title>
        <authorList>
            <person name="Hosoyama A."/>
            <person name="Uohara A."/>
            <person name="Ohji S."/>
            <person name="Ichikawa N."/>
        </authorList>
    </citation>
    <scope>NUCLEOTIDE SEQUENCE [LARGE SCALE GENOMIC DNA]</scope>
    <source>
        <strain evidence="10 11">NBRC 15358</strain>
    </source>
</reference>
<dbReference type="CDD" id="cd00887">
    <property type="entry name" value="MoeA"/>
    <property type="match status" value="1"/>
</dbReference>
<dbReference type="Gene3D" id="3.40.980.10">
    <property type="entry name" value="MoaB/Mog-like domain"/>
    <property type="match status" value="1"/>
</dbReference>
<feature type="compositionally biased region" description="Basic and acidic residues" evidence="8">
    <location>
        <begin position="1"/>
        <end position="22"/>
    </location>
</feature>
<dbReference type="PANTHER" id="PTHR10192">
    <property type="entry name" value="MOLYBDOPTERIN BIOSYNTHESIS PROTEIN"/>
    <property type="match status" value="1"/>
</dbReference>
<evidence type="ECO:0000256" key="7">
    <source>
        <dbReference type="RuleBase" id="RU365090"/>
    </source>
</evidence>
<dbReference type="InterPro" id="IPR001453">
    <property type="entry name" value="MoaB/Mog_dom"/>
</dbReference>
<feature type="region of interest" description="Disordered" evidence="8">
    <location>
        <begin position="1"/>
        <end position="29"/>
    </location>
</feature>
<feature type="compositionally biased region" description="Basic and acidic residues" evidence="8">
    <location>
        <begin position="164"/>
        <end position="173"/>
    </location>
</feature>
<proteinExistence type="inferred from homology"/>
<comment type="cofactor">
    <cofactor evidence="7">
        <name>Mg(2+)</name>
        <dbReference type="ChEBI" id="CHEBI:18420"/>
    </cofactor>
</comment>
<dbReference type="GO" id="GO:0061599">
    <property type="term" value="F:molybdopterin molybdotransferase activity"/>
    <property type="evidence" value="ECO:0007669"/>
    <property type="project" value="UniProtKB-UniRule"/>
</dbReference>
<evidence type="ECO:0000256" key="5">
    <source>
        <dbReference type="ARBA" id="ARBA00023150"/>
    </source>
</evidence>
<evidence type="ECO:0000256" key="2">
    <source>
        <dbReference type="ARBA" id="ARBA00005046"/>
    </source>
</evidence>
<organism evidence="10 11">
    <name type="scientific">Kocuria varians</name>
    <name type="common">Micrococcus varians</name>
    <dbReference type="NCBI Taxonomy" id="1272"/>
    <lineage>
        <taxon>Bacteria</taxon>
        <taxon>Bacillati</taxon>
        <taxon>Actinomycetota</taxon>
        <taxon>Actinomycetes</taxon>
        <taxon>Micrococcales</taxon>
        <taxon>Micrococcaceae</taxon>
        <taxon>Kocuria</taxon>
    </lineage>
</organism>
<evidence type="ECO:0000256" key="4">
    <source>
        <dbReference type="ARBA" id="ARBA00022505"/>
    </source>
</evidence>
<dbReference type="STRING" id="1272.GCA_900014985_00908"/>
<comment type="catalytic activity">
    <reaction evidence="6">
        <text>adenylyl-molybdopterin + molybdate = Mo-molybdopterin + AMP + H(+)</text>
        <dbReference type="Rhea" id="RHEA:35047"/>
        <dbReference type="ChEBI" id="CHEBI:15378"/>
        <dbReference type="ChEBI" id="CHEBI:36264"/>
        <dbReference type="ChEBI" id="CHEBI:62727"/>
        <dbReference type="ChEBI" id="CHEBI:71302"/>
        <dbReference type="ChEBI" id="CHEBI:456215"/>
        <dbReference type="EC" id="2.10.1.1"/>
    </reaction>
</comment>
<comment type="pathway">
    <text evidence="2 7">Cofactor biosynthesis; molybdopterin biosynthesis.</text>
</comment>
<feature type="domain" description="MoaB/Mog" evidence="9">
    <location>
        <begin position="241"/>
        <end position="384"/>
    </location>
</feature>
<keyword evidence="7" id="KW-0479">Metal-binding</keyword>
<dbReference type="SUPFAM" id="SSF53218">
    <property type="entry name" value="Molybdenum cofactor biosynthesis proteins"/>
    <property type="match status" value="1"/>
</dbReference>
<dbReference type="InterPro" id="IPR036135">
    <property type="entry name" value="MoeA_linker/N_sf"/>
</dbReference>
<dbReference type="Gene3D" id="2.170.190.11">
    <property type="entry name" value="Molybdopterin biosynthesis moea protein, domain 3"/>
    <property type="match status" value="1"/>
</dbReference>
<dbReference type="InterPro" id="IPR005111">
    <property type="entry name" value="MoeA_C_domain_IV"/>
</dbReference>
<dbReference type="EC" id="2.10.1.1" evidence="7"/>
<dbReference type="GO" id="GO:0005829">
    <property type="term" value="C:cytosol"/>
    <property type="evidence" value="ECO:0007669"/>
    <property type="project" value="TreeGrafter"/>
</dbReference>
<comment type="similarity">
    <text evidence="3 7">Belongs to the MoeA family.</text>
</comment>
<dbReference type="Pfam" id="PF00994">
    <property type="entry name" value="MoCF_biosynth"/>
    <property type="match status" value="1"/>
</dbReference>
<dbReference type="RefSeq" id="WP_141269089.1">
    <property type="nucleotide sequence ID" value="NZ_BJNW01000006.1"/>
</dbReference>
<sequence>MPGLPHPHDPAAREDHEQHGTRQDGQQPTVQWAQWDEARRIAYGLPQPLPNILLPLAQCQDEVLAEAVTAEMPVPHYASAAADGWAVAGDGPWRIRVPQPTETDERLLLTLPPEKRMLPVVELTAGEATHVNTGDAVPFGTTAVLEAHRGHVVPADPTAQIPEDTEHGRKPEEGDTLEDATPAAPLVKNQDVRAVGEEIEQGDLLLRAGRKLNPVHLGLAASAGHDMLPVRRRPRVTVLLGFANVVEDGIPGPGEVRDSLSLQLPAVLHELGANVDQVRRVADGAQGTVSALTESPMGANSLLDARAEIVVTTGGTGHGEDDHVRQALEELDAHLIIDGVAQEPAHGVILAKLPEDGPVVLALPGSPLSAMTGLLTVGHALIAGATGEGMPVTRRITAGQGLDPAGVTRIIPAYLQDGRVVPEPATGPAMLSGLAHADVLLVVPEDGMKPGQDMEVVPLPWRV</sequence>
<dbReference type="EMBL" id="BJNW01000006">
    <property type="protein sequence ID" value="GEC98711.1"/>
    <property type="molecule type" value="Genomic_DNA"/>
</dbReference>
<dbReference type="SUPFAM" id="SSF63867">
    <property type="entry name" value="MoeA C-terminal domain-like"/>
    <property type="match status" value="1"/>
</dbReference>
<name>A0A4Y4D0Q2_KOCVA</name>
<feature type="region of interest" description="Disordered" evidence="8">
    <location>
        <begin position="155"/>
        <end position="181"/>
    </location>
</feature>
<keyword evidence="11" id="KW-1185">Reference proteome</keyword>
<dbReference type="Proteomes" id="UP000315730">
    <property type="component" value="Unassembled WGS sequence"/>
</dbReference>
<dbReference type="SMART" id="SM00852">
    <property type="entry name" value="MoCF_biosynth"/>
    <property type="match status" value="1"/>
</dbReference>
<dbReference type="Pfam" id="PF03453">
    <property type="entry name" value="MoeA_N"/>
    <property type="match status" value="1"/>
</dbReference>
<dbReference type="Pfam" id="PF03454">
    <property type="entry name" value="MoeA_C"/>
    <property type="match status" value="1"/>
</dbReference>
<dbReference type="Gene3D" id="2.40.340.10">
    <property type="entry name" value="MoeA, C-terminal, domain IV"/>
    <property type="match status" value="1"/>
</dbReference>
<protein>
    <recommendedName>
        <fullName evidence="7">Molybdopterin molybdenumtransferase</fullName>
        <ecNumber evidence="7">2.10.1.1</ecNumber>
    </recommendedName>
</protein>
<keyword evidence="5 7" id="KW-0501">Molybdenum cofactor biosynthesis</keyword>
<dbReference type="AlphaFoldDB" id="A0A4Y4D0Q2"/>